<evidence type="ECO:0000256" key="2">
    <source>
        <dbReference type="ARBA" id="ARBA00009320"/>
    </source>
</evidence>
<evidence type="ECO:0000256" key="4">
    <source>
        <dbReference type="ARBA" id="ARBA00022898"/>
    </source>
</evidence>
<evidence type="ECO:0000256" key="5">
    <source>
        <dbReference type="ARBA" id="ARBA00022909"/>
    </source>
</evidence>
<gene>
    <name evidence="12" type="primary">pabC</name>
    <name evidence="12" type="ORF">KJI95_15115</name>
</gene>
<dbReference type="InterPro" id="IPR050571">
    <property type="entry name" value="Class-IV_PLP-Dep_Aminotrnsfr"/>
</dbReference>
<evidence type="ECO:0000256" key="1">
    <source>
        <dbReference type="ARBA" id="ARBA00001933"/>
    </source>
</evidence>
<evidence type="ECO:0000256" key="8">
    <source>
        <dbReference type="ARBA" id="ARBA00035676"/>
    </source>
</evidence>
<organism evidence="12 13">
    <name type="scientific">Shewanella jiangmenensis</name>
    <dbReference type="NCBI Taxonomy" id="2837387"/>
    <lineage>
        <taxon>Bacteria</taxon>
        <taxon>Pseudomonadati</taxon>
        <taxon>Pseudomonadota</taxon>
        <taxon>Gammaproteobacteria</taxon>
        <taxon>Alteromonadales</taxon>
        <taxon>Shewanellaceae</taxon>
        <taxon>Shewanella</taxon>
    </lineage>
</organism>
<dbReference type="InterPro" id="IPR001544">
    <property type="entry name" value="Aminotrans_IV"/>
</dbReference>
<comment type="similarity">
    <text evidence="2">Belongs to the class-IV pyridoxal-phosphate-dependent aminotransferase family.</text>
</comment>
<dbReference type="PANTHER" id="PTHR42743">
    <property type="entry name" value="AMINO-ACID AMINOTRANSFERASE"/>
    <property type="match status" value="1"/>
</dbReference>
<dbReference type="SUPFAM" id="SSF56752">
    <property type="entry name" value="D-aminoacid aminotransferase-like PLP-dependent enzymes"/>
    <property type="match status" value="1"/>
</dbReference>
<dbReference type="RefSeq" id="WP_214508027.1">
    <property type="nucleotide sequence ID" value="NZ_JAHEPS010000006.1"/>
</dbReference>
<dbReference type="PANTHER" id="PTHR42743:SF2">
    <property type="entry name" value="AMINODEOXYCHORISMATE LYASE"/>
    <property type="match status" value="1"/>
</dbReference>
<keyword evidence="13" id="KW-1185">Reference proteome</keyword>
<dbReference type="EMBL" id="JAHEPS010000006">
    <property type="protein sequence ID" value="MBT1445835.1"/>
    <property type="molecule type" value="Genomic_DNA"/>
</dbReference>
<feature type="region of interest" description="Disordered" evidence="11">
    <location>
        <begin position="1"/>
        <end position="21"/>
    </location>
</feature>
<dbReference type="EC" id="4.1.3.38" evidence="8 10"/>
<dbReference type="Proteomes" id="UP001195903">
    <property type="component" value="Unassembled WGS sequence"/>
</dbReference>
<keyword evidence="5" id="KW-0289">Folate biosynthesis</keyword>
<dbReference type="NCBIfam" id="TIGR03461">
    <property type="entry name" value="pabC_Proteo"/>
    <property type="match status" value="1"/>
</dbReference>
<keyword evidence="4" id="KW-0663">Pyridoxal phosphate</keyword>
<dbReference type="InterPro" id="IPR036038">
    <property type="entry name" value="Aminotransferase-like"/>
</dbReference>
<dbReference type="Gene3D" id="3.20.10.10">
    <property type="entry name" value="D-amino Acid Aminotransferase, subunit A, domain 2"/>
    <property type="match status" value="1"/>
</dbReference>
<evidence type="ECO:0000256" key="3">
    <source>
        <dbReference type="ARBA" id="ARBA00011738"/>
    </source>
</evidence>
<keyword evidence="6 12" id="KW-0456">Lyase</keyword>
<dbReference type="GO" id="GO:0008696">
    <property type="term" value="F:4-amino-4-deoxychorismate lyase activity"/>
    <property type="evidence" value="ECO:0007669"/>
    <property type="project" value="UniProtKB-EC"/>
</dbReference>
<dbReference type="InterPro" id="IPR043131">
    <property type="entry name" value="BCAT-like_N"/>
</dbReference>
<comment type="catalytic activity">
    <reaction evidence="9">
        <text>4-amino-4-deoxychorismate = 4-aminobenzoate + pyruvate + H(+)</text>
        <dbReference type="Rhea" id="RHEA:16201"/>
        <dbReference type="ChEBI" id="CHEBI:15361"/>
        <dbReference type="ChEBI" id="CHEBI:15378"/>
        <dbReference type="ChEBI" id="CHEBI:17836"/>
        <dbReference type="ChEBI" id="CHEBI:58406"/>
        <dbReference type="EC" id="4.1.3.38"/>
    </reaction>
</comment>
<comment type="cofactor">
    <cofactor evidence="1">
        <name>pyridoxal 5'-phosphate</name>
        <dbReference type="ChEBI" id="CHEBI:597326"/>
    </cofactor>
</comment>
<comment type="caution">
    <text evidence="12">The sequence shown here is derived from an EMBL/GenBank/DDBJ whole genome shotgun (WGS) entry which is preliminary data.</text>
</comment>
<sequence>MTDVRSNKVTQDEQKALSGAGAANSPTLCWHDLTGSGTAGSTAAVPGTAGSNLESTNSVIENTAISGADRALAYGDGLFATMRVLDDGRITCLDTHLSRLAQGMLRLGFFRTDSHSGMPADSTSSAGADKPSAQDALLSQLLAHIKSRLIIAASLHKGGGLKLILSRGEGGRGYLAPSNPKVLAVLSAFALPAHYSDWRARGVALASASLQLGRQPKLAGMKHLNRLEQVLIRAEPLPDWADDFLVKDCNGEVIESSMANLVFIVGNTCITPHHSYAGVSGVMRQCLLEALLSLGYRVEAKAVSEALLTCCDAVLMSNSLMGVIEVRRINHHYFPEFHGIDAVRDALDSFL</sequence>
<evidence type="ECO:0000313" key="13">
    <source>
        <dbReference type="Proteomes" id="UP001195903"/>
    </source>
</evidence>
<reference evidence="12 13" key="1">
    <citation type="submission" date="2021-05" db="EMBL/GenBank/DDBJ databases">
        <title>Shewanella sp. JM162201.</title>
        <authorList>
            <person name="Xu S."/>
            <person name="Li A."/>
        </authorList>
    </citation>
    <scope>NUCLEOTIDE SEQUENCE [LARGE SCALE GENOMIC DNA]</scope>
    <source>
        <strain evidence="12 13">JM162201</strain>
    </source>
</reference>
<dbReference type="Gene3D" id="3.30.470.10">
    <property type="match status" value="1"/>
</dbReference>
<accession>A0ABS5V7A8</accession>
<dbReference type="Pfam" id="PF01063">
    <property type="entry name" value="Aminotran_4"/>
    <property type="match status" value="1"/>
</dbReference>
<evidence type="ECO:0000313" key="12">
    <source>
        <dbReference type="EMBL" id="MBT1445835.1"/>
    </source>
</evidence>
<dbReference type="InterPro" id="IPR017824">
    <property type="entry name" value="Aminodeoxychorismate_lyase_IV"/>
</dbReference>
<evidence type="ECO:0000256" key="6">
    <source>
        <dbReference type="ARBA" id="ARBA00023239"/>
    </source>
</evidence>
<dbReference type="InterPro" id="IPR043132">
    <property type="entry name" value="BCAT-like_C"/>
</dbReference>
<comment type="subunit">
    <text evidence="3">Homodimer.</text>
</comment>
<evidence type="ECO:0000256" key="9">
    <source>
        <dbReference type="ARBA" id="ARBA00049529"/>
    </source>
</evidence>
<comment type="pathway">
    <text evidence="7">Cofactor biosynthesis; tetrahydrofolate biosynthesis; 4-aminobenzoate from chorismate: step 2/2.</text>
</comment>
<proteinExistence type="inferred from homology"/>
<evidence type="ECO:0000256" key="7">
    <source>
        <dbReference type="ARBA" id="ARBA00035633"/>
    </source>
</evidence>
<name>A0ABS5V7A8_9GAMM</name>
<evidence type="ECO:0000256" key="11">
    <source>
        <dbReference type="SAM" id="MobiDB-lite"/>
    </source>
</evidence>
<evidence type="ECO:0000256" key="10">
    <source>
        <dbReference type="NCBIfam" id="TIGR03461"/>
    </source>
</evidence>
<protein>
    <recommendedName>
        <fullName evidence="8 10">Aminodeoxychorismate lyase</fullName>
        <ecNumber evidence="8 10">4.1.3.38</ecNumber>
    </recommendedName>
</protein>